<sequence length="328" mass="36067">MAIAVLLWRLMGFPLSWRKGSRGTQISWIGGHVALKAGHAGVSVRIAQETFEDARQMVETILGANVVAKRALNSAMGKLAHIANLILVWRPFMASLYTALHADSPPGCPPGCVWVKQISKSLRWFRTFFFLSGGFVERDFDVRCFLRVGVDLEIIIDASPWGLGGILMVSGTCKEHFSSALTVLDEALFSQVRGSADGQHIWECLAALEALPLWRHVWGQRSLILRIRGGSMTMLSLIVNLRPGAEQLGLIGMEIAMECAQAVFVPVLAKHIPGVADVAADVLSRCPQPGYQHVEHIMLKNSFGQEVPARDKSYYITLTEPDVPEKRG</sequence>
<accession>A0ABN9XGX0</accession>
<protein>
    <submittedName>
        <fullName evidence="2">Uncharacterized protein</fullName>
    </submittedName>
</protein>
<evidence type="ECO:0000313" key="2">
    <source>
        <dbReference type="EMBL" id="CAK0897560.1"/>
    </source>
</evidence>
<dbReference type="InterPro" id="IPR052055">
    <property type="entry name" value="Hepadnavirus_pol/RT"/>
</dbReference>
<comment type="caution">
    <text evidence="2">The sequence shown here is derived from an EMBL/GenBank/DDBJ whole genome shotgun (WGS) entry which is preliminary data.</text>
</comment>
<dbReference type="PANTHER" id="PTHR33050:SF7">
    <property type="entry name" value="RIBONUCLEASE H"/>
    <property type="match status" value="1"/>
</dbReference>
<dbReference type="PANTHER" id="PTHR33050">
    <property type="entry name" value="REVERSE TRANSCRIPTASE DOMAIN-CONTAINING PROTEIN"/>
    <property type="match status" value="1"/>
</dbReference>
<keyword evidence="1" id="KW-0732">Signal</keyword>
<reference evidence="2" key="1">
    <citation type="submission" date="2023-10" db="EMBL/GenBank/DDBJ databases">
        <authorList>
            <person name="Chen Y."/>
            <person name="Shah S."/>
            <person name="Dougan E. K."/>
            <person name="Thang M."/>
            <person name="Chan C."/>
        </authorList>
    </citation>
    <scope>NUCLEOTIDE SEQUENCE [LARGE SCALE GENOMIC DNA]</scope>
</reference>
<name>A0ABN9XGX0_9DINO</name>
<proteinExistence type="predicted"/>
<keyword evidence="3" id="KW-1185">Reference proteome</keyword>
<organism evidence="2 3">
    <name type="scientific">Prorocentrum cordatum</name>
    <dbReference type="NCBI Taxonomy" id="2364126"/>
    <lineage>
        <taxon>Eukaryota</taxon>
        <taxon>Sar</taxon>
        <taxon>Alveolata</taxon>
        <taxon>Dinophyceae</taxon>
        <taxon>Prorocentrales</taxon>
        <taxon>Prorocentraceae</taxon>
        <taxon>Prorocentrum</taxon>
    </lineage>
</organism>
<dbReference type="EMBL" id="CAUYUJ010020350">
    <property type="protein sequence ID" value="CAK0897560.1"/>
    <property type="molecule type" value="Genomic_DNA"/>
</dbReference>
<dbReference type="Proteomes" id="UP001189429">
    <property type="component" value="Unassembled WGS sequence"/>
</dbReference>
<gene>
    <name evidence="2" type="ORF">PCOR1329_LOCUS75708</name>
</gene>
<feature type="chain" id="PRO_5046609644" evidence="1">
    <location>
        <begin position="24"/>
        <end position="328"/>
    </location>
</feature>
<evidence type="ECO:0000256" key="1">
    <source>
        <dbReference type="SAM" id="SignalP"/>
    </source>
</evidence>
<evidence type="ECO:0000313" key="3">
    <source>
        <dbReference type="Proteomes" id="UP001189429"/>
    </source>
</evidence>
<feature type="signal peptide" evidence="1">
    <location>
        <begin position="1"/>
        <end position="23"/>
    </location>
</feature>